<dbReference type="PANTHER" id="PTHR20858">
    <property type="entry name" value="PHOSPHOMETHYLPYRIMIDINE KINASE"/>
    <property type="match status" value="1"/>
</dbReference>
<protein>
    <recommendedName>
        <fullName evidence="7">Hydroxymethylpyrimidine/phosphomethylpyrimidine kinase</fullName>
        <ecNumber evidence="5">2.7.1.49</ecNumber>
        <ecNumber evidence="6">2.7.4.7</ecNumber>
    </recommendedName>
    <alternativeName>
        <fullName evidence="10">Hydroxymethylpyrimidine kinase</fullName>
    </alternativeName>
    <alternativeName>
        <fullName evidence="11">Hydroxymethylpyrimidine phosphate kinase</fullName>
    </alternativeName>
</protein>
<evidence type="ECO:0000256" key="11">
    <source>
        <dbReference type="ARBA" id="ARBA00043176"/>
    </source>
</evidence>
<dbReference type="GO" id="GO:0008902">
    <property type="term" value="F:hydroxymethylpyrimidine kinase activity"/>
    <property type="evidence" value="ECO:0007669"/>
    <property type="project" value="UniProtKB-EC"/>
</dbReference>
<dbReference type="NCBIfam" id="TIGR00097">
    <property type="entry name" value="HMP-P_kinase"/>
    <property type="match status" value="1"/>
</dbReference>
<keyword evidence="8" id="KW-0784">Thiamine biosynthesis</keyword>
<dbReference type="RefSeq" id="WP_191688718.1">
    <property type="nucleotide sequence ID" value="NZ_JACSQY010000002.1"/>
</dbReference>
<keyword evidence="13" id="KW-0418">Kinase</keyword>
<evidence type="ECO:0000256" key="10">
    <source>
        <dbReference type="ARBA" id="ARBA00042102"/>
    </source>
</evidence>
<evidence type="ECO:0000256" key="8">
    <source>
        <dbReference type="ARBA" id="ARBA00022977"/>
    </source>
</evidence>
<dbReference type="Proteomes" id="UP000659496">
    <property type="component" value="Unassembled WGS sequence"/>
</dbReference>
<evidence type="ECO:0000256" key="7">
    <source>
        <dbReference type="ARBA" id="ARBA00019161"/>
    </source>
</evidence>
<dbReference type="Gene3D" id="3.40.1190.20">
    <property type="match status" value="1"/>
</dbReference>
<gene>
    <name evidence="13" type="primary">thiD</name>
    <name evidence="13" type="ORF">H9659_04430</name>
</gene>
<evidence type="ECO:0000259" key="12">
    <source>
        <dbReference type="Pfam" id="PF08543"/>
    </source>
</evidence>
<comment type="pathway">
    <text evidence="9">Cofactor biosynthesis; thiamine diphosphate biosynthesis; 4-amino-2-methyl-5-diphosphomethylpyrimidine from 5-amino-1-(5-phospho-D-ribosyl)imidazole: step 2/3.</text>
</comment>
<dbReference type="EC" id="2.7.4.7" evidence="6"/>
<dbReference type="GO" id="GO:0008972">
    <property type="term" value="F:phosphomethylpyrimidine kinase activity"/>
    <property type="evidence" value="ECO:0007669"/>
    <property type="project" value="UniProtKB-EC"/>
</dbReference>
<evidence type="ECO:0000256" key="9">
    <source>
        <dbReference type="ARBA" id="ARBA00037917"/>
    </source>
</evidence>
<evidence type="ECO:0000256" key="1">
    <source>
        <dbReference type="ARBA" id="ARBA00000151"/>
    </source>
</evidence>
<organism evidence="13 14">
    <name type="scientific">Sporosarcina gallistercoris</name>
    <dbReference type="NCBI Taxonomy" id="2762245"/>
    <lineage>
        <taxon>Bacteria</taxon>
        <taxon>Bacillati</taxon>
        <taxon>Bacillota</taxon>
        <taxon>Bacilli</taxon>
        <taxon>Bacillales</taxon>
        <taxon>Caryophanaceae</taxon>
        <taxon>Sporosarcina</taxon>
    </lineage>
</organism>
<comment type="catalytic activity">
    <reaction evidence="1">
        <text>4-amino-5-hydroxymethyl-2-methylpyrimidine + ATP = 4-amino-2-methyl-5-(phosphooxymethyl)pyrimidine + ADP + H(+)</text>
        <dbReference type="Rhea" id="RHEA:23096"/>
        <dbReference type="ChEBI" id="CHEBI:15378"/>
        <dbReference type="ChEBI" id="CHEBI:16892"/>
        <dbReference type="ChEBI" id="CHEBI:30616"/>
        <dbReference type="ChEBI" id="CHEBI:58354"/>
        <dbReference type="ChEBI" id="CHEBI:456216"/>
        <dbReference type="EC" id="2.7.1.49"/>
    </reaction>
</comment>
<dbReference type="PANTHER" id="PTHR20858:SF17">
    <property type="entry name" value="HYDROXYMETHYLPYRIMIDINE_PHOSPHOMETHYLPYRIMIDINE KINASE THI20-RELATED"/>
    <property type="match status" value="1"/>
</dbReference>
<dbReference type="InterPro" id="IPR013749">
    <property type="entry name" value="PM/HMP-P_kinase-1"/>
</dbReference>
<sequence length="279" mass="29498">MTSVALTIAGSDSGGGAGIQADLKTFQELGVFGTSVLTAITAQNTLGVHAVQSVDVAMVTAQIQAVLNDFPVKAIKTGMLFSSEIIEAVANELKAYSAIPLVIDPVMIAKGGASLLQNEAVIALRSHLLPVATLITPNIPEAEVLTGQRILTERDMKLTANRLLSMGASAVLLKGGHREDVPYAEDLFMSTSGEHFLMRSKRIATQHTHGTGCTFAAAATAELAKGRSLEESVVTAKNFIQLAIEDGIELGNGQGPTNHAAFRKRNQLKTGEVKLIERR</sequence>
<comment type="similarity">
    <text evidence="4">Belongs to the ThiD family.</text>
</comment>
<comment type="caution">
    <text evidence="13">The sequence shown here is derived from an EMBL/GenBank/DDBJ whole genome shotgun (WGS) entry which is preliminary data.</text>
</comment>
<dbReference type="InterPro" id="IPR004399">
    <property type="entry name" value="HMP/HMP-P_kinase_dom"/>
</dbReference>
<comment type="pathway">
    <text evidence="3">Cofactor biosynthesis; thiamine diphosphate biosynthesis; 4-amino-2-methyl-5-diphosphomethylpyrimidine from 5-amino-1-(5-phospho-D-ribosyl)imidazole: step 3/3.</text>
</comment>
<comment type="catalytic activity">
    <reaction evidence="2">
        <text>4-amino-2-methyl-5-(phosphooxymethyl)pyrimidine + ATP = 4-amino-2-methyl-5-(diphosphooxymethyl)pyrimidine + ADP</text>
        <dbReference type="Rhea" id="RHEA:19893"/>
        <dbReference type="ChEBI" id="CHEBI:30616"/>
        <dbReference type="ChEBI" id="CHEBI:57841"/>
        <dbReference type="ChEBI" id="CHEBI:58354"/>
        <dbReference type="ChEBI" id="CHEBI:456216"/>
        <dbReference type="EC" id="2.7.4.7"/>
    </reaction>
</comment>
<reference evidence="13 14" key="1">
    <citation type="submission" date="2020-08" db="EMBL/GenBank/DDBJ databases">
        <title>A Genomic Blueprint of the Chicken Gut Microbiome.</title>
        <authorList>
            <person name="Gilroy R."/>
            <person name="Ravi A."/>
            <person name="Getino M."/>
            <person name="Pursley I."/>
            <person name="Horton D.L."/>
            <person name="Alikhan N.-F."/>
            <person name="Baker D."/>
            <person name="Gharbi K."/>
            <person name="Hall N."/>
            <person name="Watson M."/>
            <person name="Adriaenssens E.M."/>
            <person name="Foster-Nyarko E."/>
            <person name="Jarju S."/>
            <person name="Secka A."/>
            <person name="Antonio M."/>
            <person name="Oren A."/>
            <person name="Chaudhuri R."/>
            <person name="La Ragione R.M."/>
            <person name="Hildebrand F."/>
            <person name="Pallen M.J."/>
        </authorList>
    </citation>
    <scope>NUCLEOTIDE SEQUENCE [LARGE SCALE GENOMIC DNA]</scope>
    <source>
        <strain evidence="13 14">Sa3CUA8</strain>
    </source>
</reference>
<feature type="domain" description="Pyridoxamine kinase/Phosphomethylpyrimidine kinase" evidence="12">
    <location>
        <begin position="12"/>
        <end position="258"/>
    </location>
</feature>
<evidence type="ECO:0000256" key="2">
    <source>
        <dbReference type="ARBA" id="ARBA00000565"/>
    </source>
</evidence>
<accession>A0ABR8PHE2</accession>
<dbReference type="InterPro" id="IPR029056">
    <property type="entry name" value="Ribokinase-like"/>
</dbReference>
<evidence type="ECO:0000256" key="6">
    <source>
        <dbReference type="ARBA" id="ARBA00012963"/>
    </source>
</evidence>
<evidence type="ECO:0000256" key="5">
    <source>
        <dbReference type="ARBA" id="ARBA00012135"/>
    </source>
</evidence>
<dbReference type="CDD" id="cd01169">
    <property type="entry name" value="HMPP_kinase"/>
    <property type="match status" value="1"/>
</dbReference>
<name>A0ABR8PHE2_9BACL</name>
<keyword evidence="14" id="KW-1185">Reference proteome</keyword>
<evidence type="ECO:0000256" key="4">
    <source>
        <dbReference type="ARBA" id="ARBA00009879"/>
    </source>
</evidence>
<dbReference type="SUPFAM" id="SSF53613">
    <property type="entry name" value="Ribokinase-like"/>
    <property type="match status" value="1"/>
</dbReference>
<dbReference type="Pfam" id="PF08543">
    <property type="entry name" value="Phos_pyr_kin"/>
    <property type="match status" value="1"/>
</dbReference>
<keyword evidence="13" id="KW-0808">Transferase</keyword>
<evidence type="ECO:0000256" key="3">
    <source>
        <dbReference type="ARBA" id="ARBA00004769"/>
    </source>
</evidence>
<dbReference type="EMBL" id="JACSQY010000002">
    <property type="protein sequence ID" value="MBD7907579.1"/>
    <property type="molecule type" value="Genomic_DNA"/>
</dbReference>
<dbReference type="EC" id="2.7.1.49" evidence="5"/>
<evidence type="ECO:0000313" key="14">
    <source>
        <dbReference type="Proteomes" id="UP000659496"/>
    </source>
</evidence>
<evidence type="ECO:0000313" key="13">
    <source>
        <dbReference type="EMBL" id="MBD7907579.1"/>
    </source>
</evidence>
<proteinExistence type="inferred from homology"/>